<comment type="caution">
    <text evidence="1">The sequence shown here is derived from an EMBL/GenBank/DDBJ whole genome shotgun (WGS) entry which is preliminary data.</text>
</comment>
<proteinExistence type="predicted"/>
<evidence type="ECO:0000313" key="2">
    <source>
        <dbReference type="Proteomes" id="UP000046784"/>
    </source>
</evidence>
<sequence length="63" mass="7219">MIKGANAPFIRCQLVDGLSQTYSTIIIKVPIQTTSMIEIPIKKYFTEQLPLELPRQSRSQLLR</sequence>
<name>A0AAI8ZSL8_YERFR</name>
<dbReference type="Proteomes" id="UP000046784">
    <property type="component" value="Unassembled WGS sequence"/>
</dbReference>
<dbReference type="AlphaFoldDB" id="A0AAI8ZSL8"/>
<organism evidence="1 2">
    <name type="scientific">Yersinia frederiksenii</name>
    <dbReference type="NCBI Taxonomy" id="29484"/>
    <lineage>
        <taxon>Bacteria</taxon>
        <taxon>Pseudomonadati</taxon>
        <taxon>Pseudomonadota</taxon>
        <taxon>Gammaproteobacteria</taxon>
        <taxon>Enterobacterales</taxon>
        <taxon>Yersiniaceae</taxon>
        <taxon>Yersinia</taxon>
    </lineage>
</organism>
<protein>
    <submittedName>
        <fullName evidence="1">Uncharacterized protein</fullName>
    </submittedName>
</protein>
<reference evidence="1 2" key="1">
    <citation type="submission" date="2015-03" db="EMBL/GenBank/DDBJ databases">
        <authorList>
            <consortium name="Pathogen Informatics"/>
            <person name="Murphy D."/>
        </authorList>
    </citation>
    <scope>NUCLEOTIDE SEQUENCE [LARGE SCALE GENOMIC DNA]</scope>
    <source>
        <strain evidence="1 2">3400/83</strain>
    </source>
</reference>
<gene>
    <name evidence="1" type="ORF">ERS008524_02900</name>
</gene>
<evidence type="ECO:0000313" key="1">
    <source>
        <dbReference type="EMBL" id="CFR06169.1"/>
    </source>
</evidence>
<dbReference type="EMBL" id="CGCB01000019">
    <property type="protein sequence ID" value="CFR06169.1"/>
    <property type="molecule type" value="Genomic_DNA"/>
</dbReference>
<accession>A0AAI8ZSL8</accession>